<proteinExistence type="predicted"/>
<dbReference type="AlphaFoldDB" id="A0A562T291"/>
<evidence type="ECO:0000313" key="2">
    <source>
        <dbReference type="EMBL" id="TWI86956.1"/>
    </source>
</evidence>
<keyword evidence="1" id="KW-1133">Transmembrane helix</keyword>
<keyword evidence="1" id="KW-0472">Membrane</keyword>
<reference evidence="2 3" key="1">
    <citation type="journal article" date="2013" name="Stand. Genomic Sci.">
        <title>Genomic Encyclopedia of Type Strains, Phase I: The one thousand microbial genomes (KMG-I) project.</title>
        <authorList>
            <person name="Kyrpides N.C."/>
            <person name="Woyke T."/>
            <person name="Eisen J.A."/>
            <person name="Garrity G."/>
            <person name="Lilburn T.G."/>
            <person name="Beck B.J."/>
            <person name="Whitman W.B."/>
            <person name="Hugenholtz P."/>
            <person name="Klenk H.P."/>
        </authorList>
    </citation>
    <scope>NUCLEOTIDE SEQUENCE [LARGE SCALE GENOMIC DNA]</scope>
    <source>
        <strain evidence="2 3">DSM 13484</strain>
    </source>
</reference>
<dbReference type="Proteomes" id="UP000316778">
    <property type="component" value="Unassembled WGS sequence"/>
</dbReference>
<comment type="caution">
    <text evidence="2">The sequence shown here is derived from an EMBL/GenBank/DDBJ whole genome shotgun (WGS) entry which is preliminary data.</text>
</comment>
<dbReference type="EMBL" id="VLLG01000004">
    <property type="protein sequence ID" value="TWI86956.1"/>
    <property type="molecule type" value="Genomic_DNA"/>
</dbReference>
<protein>
    <submittedName>
        <fullName evidence="2">Uncharacterized protein</fullName>
    </submittedName>
</protein>
<keyword evidence="3" id="KW-1185">Reference proteome</keyword>
<accession>A0A562T291</accession>
<feature type="transmembrane region" description="Helical" evidence="1">
    <location>
        <begin position="16"/>
        <end position="36"/>
    </location>
</feature>
<gene>
    <name evidence="2" type="ORF">LX66_4223</name>
</gene>
<organism evidence="2 3">
    <name type="scientific">Chitinophaga japonensis</name>
    <name type="common">Flexibacter japonensis</name>
    <dbReference type="NCBI Taxonomy" id="104662"/>
    <lineage>
        <taxon>Bacteria</taxon>
        <taxon>Pseudomonadati</taxon>
        <taxon>Bacteroidota</taxon>
        <taxon>Chitinophagia</taxon>
        <taxon>Chitinophagales</taxon>
        <taxon>Chitinophagaceae</taxon>
        <taxon>Chitinophaga</taxon>
    </lineage>
</organism>
<dbReference type="RefSeq" id="WP_145717160.1">
    <property type="nucleotide sequence ID" value="NZ_BAAAFY010000004.1"/>
</dbReference>
<name>A0A562T291_CHIJA</name>
<evidence type="ECO:0000256" key="1">
    <source>
        <dbReference type="SAM" id="Phobius"/>
    </source>
</evidence>
<sequence>MRIRLFHSLRQHRHRIGLALCSFLLSIATVWLLYVASDKINHRPNGFIRLVPPHMATPQQILDIKYNSFYIAGATPTHIYLGNAVAPTYVLKTDYALSDTSHIRLDIQQGGGIAGPATVAIDSPDVYMTVGVRGQLLHASMPDLVLRRLPEGRRQFYNASPVSPASFVLRMYDSASRQNILAKRTLDTGWLQPRTPVLEKQVDGVFCTDGVLHYDPGVARLVYVYYYRNQFLCLDTNLHVQYKGRTIDTVSHARIKVASLASEGTQTLTSPGGVVNRLSCMDGKWVYVNSKLMANNEKKSMFDQVSAIDVYALDDGSYHFSFYLPHLGDKKLTAFRVFNKTLVALYDHYIYTFRLNF</sequence>
<keyword evidence="1" id="KW-0812">Transmembrane</keyword>
<dbReference type="OrthoDB" id="673785at2"/>
<evidence type="ECO:0000313" key="3">
    <source>
        <dbReference type="Proteomes" id="UP000316778"/>
    </source>
</evidence>